<evidence type="ECO:0000259" key="1">
    <source>
        <dbReference type="Pfam" id="PF10135"/>
    </source>
</evidence>
<dbReference type="Proteomes" id="UP001597474">
    <property type="component" value="Unassembled WGS sequence"/>
</dbReference>
<accession>A0ABW5U0X5</accession>
<feature type="domain" description="Flagellar protein FlgJ N-terminal" evidence="1">
    <location>
        <begin position="45"/>
        <end position="85"/>
    </location>
</feature>
<comment type="caution">
    <text evidence="2">The sequence shown here is derived from an EMBL/GenBank/DDBJ whole genome shotgun (WGS) entry which is preliminary data.</text>
</comment>
<dbReference type="EMBL" id="JBHUMP010000005">
    <property type="protein sequence ID" value="MFD2739547.1"/>
    <property type="molecule type" value="Genomic_DNA"/>
</dbReference>
<reference evidence="3" key="1">
    <citation type="journal article" date="2019" name="Int. J. Syst. Evol. Microbiol.">
        <title>The Global Catalogue of Microorganisms (GCM) 10K type strain sequencing project: providing services to taxonomists for standard genome sequencing and annotation.</title>
        <authorList>
            <consortium name="The Broad Institute Genomics Platform"/>
            <consortium name="The Broad Institute Genome Sequencing Center for Infectious Disease"/>
            <person name="Wu L."/>
            <person name="Ma J."/>
        </authorList>
    </citation>
    <scope>NUCLEOTIDE SEQUENCE [LARGE SCALE GENOMIC DNA]</scope>
    <source>
        <strain evidence="3">TISTR 2562</strain>
    </source>
</reference>
<keyword evidence="3" id="KW-1185">Reference proteome</keyword>
<evidence type="ECO:0000313" key="2">
    <source>
        <dbReference type="EMBL" id="MFD2739547.1"/>
    </source>
</evidence>
<proteinExistence type="predicted"/>
<protein>
    <submittedName>
        <fullName evidence="2">Rod-binding protein</fullName>
    </submittedName>
</protein>
<evidence type="ECO:0000313" key="3">
    <source>
        <dbReference type="Proteomes" id="UP001597474"/>
    </source>
</evidence>
<gene>
    <name evidence="2" type="ORF">ACFSUD_08210</name>
</gene>
<dbReference type="RefSeq" id="WP_386373275.1">
    <property type="nucleotide sequence ID" value="NZ_JBHUMP010000005.1"/>
</dbReference>
<sequence>MNLTALAPTLSQPRPAEDPRITATARDFEEVFLGTVVSQMLADAMPKTMNGGFGEEMFNSVLGNAVARQIVASGGIGLTASVAQQMKAYGK</sequence>
<name>A0ABW5U0X5_9RHOB</name>
<dbReference type="Pfam" id="PF10135">
    <property type="entry name" value="Rod-binding"/>
    <property type="match status" value="1"/>
</dbReference>
<dbReference type="InterPro" id="IPR019301">
    <property type="entry name" value="Flagellar_prot_FlgJ_N"/>
</dbReference>
<organism evidence="2 3">
    <name type="scientific">Sulfitobacter aestuarii</name>
    <dbReference type="NCBI Taxonomy" id="2161676"/>
    <lineage>
        <taxon>Bacteria</taxon>
        <taxon>Pseudomonadati</taxon>
        <taxon>Pseudomonadota</taxon>
        <taxon>Alphaproteobacteria</taxon>
        <taxon>Rhodobacterales</taxon>
        <taxon>Roseobacteraceae</taxon>
        <taxon>Sulfitobacter</taxon>
    </lineage>
</organism>